<evidence type="ECO:0000313" key="6">
    <source>
        <dbReference type="EMBL" id="QAB18456.1"/>
    </source>
</evidence>
<feature type="domain" description="Bacterial Ig-like" evidence="5">
    <location>
        <begin position="176"/>
        <end position="260"/>
    </location>
</feature>
<gene>
    <name evidence="6" type="ORF">Leucomu_11480</name>
</gene>
<dbReference type="RefSeq" id="WP_128387315.1">
    <property type="nucleotide sequence ID" value="NZ_CP035037.1"/>
</dbReference>
<reference evidence="6 7" key="1">
    <citation type="submission" date="2019-01" db="EMBL/GenBank/DDBJ databases">
        <title>Leucobacter muris sp. nov. isolated from the nose of a laboratory mouse.</title>
        <authorList>
            <person name="Benga L."/>
            <person name="Sproeer C."/>
            <person name="Schumann P."/>
            <person name="Verbarg S."/>
            <person name="Bunk B."/>
            <person name="Engelhardt E."/>
            <person name="Benten P.M."/>
            <person name="Sager M."/>
        </authorList>
    </citation>
    <scope>NUCLEOTIDE SEQUENCE [LARGE SCALE GENOMIC DNA]</scope>
    <source>
        <strain evidence="6 7">DSM 101948</strain>
    </source>
</reference>
<evidence type="ECO:0008006" key="8">
    <source>
        <dbReference type="Google" id="ProtNLM"/>
    </source>
</evidence>
<proteinExistence type="predicted"/>
<name>A0ABX5QH89_9MICO</name>
<protein>
    <recommendedName>
        <fullName evidence="8">Ig-like domain repeat protein</fullName>
    </recommendedName>
</protein>
<evidence type="ECO:0000256" key="2">
    <source>
        <dbReference type="SAM" id="Phobius"/>
    </source>
</evidence>
<feature type="signal peptide" evidence="3">
    <location>
        <begin position="1"/>
        <end position="38"/>
    </location>
</feature>
<feature type="chain" id="PRO_5045225868" description="Ig-like domain repeat protein" evidence="3">
    <location>
        <begin position="39"/>
        <end position="1139"/>
    </location>
</feature>
<feature type="transmembrane region" description="Helical" evidence="2">
    <location>
        <begin position="1109"/>
        <end position="1131"/>
    </location>
</feature>
<feature type="domain" description="Htaa" evidence="4">
    <location>
        <begin position="812"/>
        <end position="905"/>
    </location>
</feature>
<keyword evidence="7" id="KW-1185">Reference proteome</keyword>
<evidence type="ECO:0000259" key="4">
    <source>
        <dbReference type="Pfam" id="PF04213"/>
    </source>
</evidence>
<keyword evidence="3" id="KW-0732">Signal</keyword>
<keyword evidence="2" id="KW-1133">Transmembrane helix</keyword>
<dbReference type="InterPro" id="IPR032109">
    <property type="entry name" value="Big_3_5"/>
</dbReference>
<accession>A0ABX5QH89</accession>
<keyword evidence="2" id="KW-0812">Transmembrane</keyword>
<feature type="compositionally biased region" description="Pro residues" evidence="1">
    <location>
        <begin position="784"/>
        <end position="802"/>
    </location>
</feature>
<evidence type="ECO:0000256" key="1">
    <source>
        <dbReference type="SAM" id="MobiDB-lite"/>
    </source>
</evidence>
<dbReference type="Gene3D" id="2.60.40.230">
    <property type="entry name" value="Neocarzinostatin-like"/>
    <property type="match status" value="1"/>
</dbReference>
<evidence type="ECO:0000313" key="7">
    <source>
        <dbReference type="Proteomes" id="UP000285768"/>
    </source>
</evidence>
<sequence length="1139" mass="116886">MIQHDSQVRSRSSKLLALITTVLVALSGLFMVPTAAHAAGPEMVASEAPREGGTVTVTGSGFDGSNSVGVYVGIGPAGLPGFYQGSAQLLDTVWVAPGNVEGETGVGKTAPLNGDGTFSITFEVPAFAEGANYALYASKAHGQGFSDPSQNAVGSISYAAAPVVTETVTEWSSVPSAPVTEGASFDLQAIVTPVGAAGTVTFTEDGVAIGSATVDAATGIAGASIPALAVGDHSIIASFAPDEAAVYAPSSTGTPVTVTVEAAAPVWSPEVQVFLGDSTTPLAAGAQVYKGDKLTIKGTGFDPAANVGGRGMPIPSTLPQGSYVVFGKFAEAWSPADGVASSQRKAGPQGWVLAESVLNQIPNDRGFQDTVRSQWVSLAEDGSWTAELTLADPKDAATVTGDYGVYTYGAGGVNNKAQETKLALNYTDSERPVDPTFEADLQVFLADGVTPYDGREVKEGDQLVVKGTGYDPYVNKCLPGQITCDLGGIGTPIPSDKPQGTFAVFGHFAENWKPSAGVKSDQRKMDKSNRAWALAEDTLEQDVPAEHRDTIRTEWVDLDPATGSFTWTVTLKEPADLVSGGKFGIYTYAGGVNTKNAAQEKMVSLNFKGKDRTPTPDPEVAKGGLKWGVKESFRTYVEGGAGGTITMLGAAKRSGSVFEFPQITGGSWNTKTGTGNVRYAGGVGFSGHNGGLALTLADPQITVESATRAVLSAKLDNTLVRLVDIDLSKAKRTEDDGTVTWTGAPSALRADAVDHFLGFYPAGSEMDPVTFTVGAASDVKPTDPVTPKPKPEQPKPVAPAPVQPAQGAQQAGSLTWAVSSGFAGYTTGPIAKGSVTGNGVGGGAGGYVFPQAGSSWNAATHTGSVLYSGVVTFSGHGGQMSESFGNPVITVTSAVSATITVRGQSYPVNLAVAAKSVGANGEVTWAGAPVAGRVSREGVSDAKYSFGIDPVTFTVGSASGASYGSTTVAAKQTKRTPAATPPATTGIQVVTPTKKLVPGGEIEIEASGFERKERDILVVLYSDPIVLDEAAGADENGTVRWIGTLPEDIEPGVHTITLQGSINAGAVIEIAEKAETAKVKVKKKATSAIAEQAEPVAAGVVPTDDGPVWVWWAAAIALLVIAGATTGLVVVQRRGNRGE</sequence>
<dbReference type="Pfam" id="PF04213">
    <property type="entry name" value="HtaA"/>
    <property type="match status" value="2"/>
</dbReference>
<dbReference type="Gene3D" id="2.60.40.10">
    <property type="entry name" value="Immunoglobulins"/>
    <property type="match status" value="1"/>
</dbReference>
<evidence type="ECO:0000259" key="5">
    <source>
        <dbReference type="Pfam" id="PF16640"/>
    </source>
</evidence>
<feature type="region of interest" description="Disordered" evidence="1">
    <location>
        <begin position="775"/>
        <end position="810"/>
    </location>
</feature>
<organism evidence="6 7">
    <name type="scientific">Leucobacter muris</name>
    <dbReference type="NCBI Taxonomy" id="1935379"/>
    <lineage>
        <taxon>Bacteria</taxon>
        <taxon>Bacillati</taxon>
        <taxon>Actinomycetota</taxon>
        <taxon>Actinomycetes</taxon>
        <taxon>Micrococcales</taxon>
        <taxon>Microbacteriaceae</taxon>
        <taxon>Leucobacter</taxon>
    </lineage>
</organism>
<dbReference type="InterPro" id="IPR007331">
    <property type="entry name" value="Htaa"/>
</dbReference>
<feature type="domain" description="Htaa" evidence="4">
    <location>
        <begin position="623"/>
        <end position="772"/>
    </location>
</feature>
<dbReference type="EMBL" id="CP035037">
    <property type="protein sequence ID" value="QAB18456.1"/>
    <property type="molecule type" value="Genomic_DNA"/>
</dbReference>
<dbReference type="Pfam" id="PF16640">
    <property type="entry name" value="Big_3_5"/>
    <property type="match status" value="1"/>
</dbReference>
<dbReference type="Proteomes" id="UP000285768">
    <property type="component" value="Chromosome"/>
</dbReference>
<evidence type="ECO:0000256" key="3">
    <source>
        <dbReference type="SAM" id="SignalP"/>
    </source>
</evidence>
<dbReference type="InterPro" id="IPR013783">
    <property type="entry name" value="Ig-like_fold"/>
</dbReference>
<keyword evidence="2" id="KW-0472">Membrane</keyword>